<evidence type="ECO:0000313" key="2">
    <source>
        <dbReference type="Proteomes" id="UP000231157"/>
    </source>
</evidence>
<dbReference type="Proteomes" id="UP000231157">
    <property type="component" value="Unassembled WGS sequence"/>
</dbReference>
<protein>
    <submittedName>
        <fullName evidence="1">Uncharacterized protein</fullName>
    </submittedName>
</protein>
<dbReference type="AlphaFoldDB" id="A0A2H0USD1"/>
<proteinExistence type="predicted"/>
<accession>A0A2H0USD1</accession>
<dbReference type="EMBL" id="PFAZ01000001">
    <property type="protein sequence ID" value="PIR89324.1"/>
    <property type="molecule type" value="Genomic_DNA"/>
</dbReference>
<name>A0A2H0USD1_9BACT</name>
<reference evidence="2" key="1">
    <citation type="submission" date="2017-09" db="EMBL/GenBank/DDBJ databases">
        <title>Depth-based differentiation of microbial function through sediment-hosted aquifers and enrichment of novel symbionts in the deep terrestrial subsurface.</title>
        <authorList>
            <person name="Probst A.J."/>
            <person name="Ladd B."/>
            <person name="Jarett J.K."/>
            <person name="Geller-Mcgrath D.E."/>
            <person name="Sieber C.M.K."/>
            <person name="Emerson J.B."/>
            <person name="Anantharaman K."/>
            <person name="Thomas B.C."/>
            <person name="Malmstrom R."/>
            <person name="Stieglmeier M."/>
            <person name="Klingl A."/>
            <person name="Woyke T."/>
            <person name="Ryan C.M."/>
            <person name="Banfield J.F."/>
        </authorList>
    </citation>
    <scope>NUCLEOTIDE SEQUENCE [LARGE SCALE GENOMIC DNA]</scope>
</reference>
<comment type="caution">
    <text evidence="1">The sequence shown here is derived from an EMBL/GenBank/DDBJ whole genome shotgun (WGS) entry which is preliminary data.</text>
</comment>
<organism evidence="1 2">
    <name type="scientific">Candidatus Harrisonbacteria bacterium CG10_big_fil_rev_8_21_14_0_10_40_38</name>
    <dbReference type="NCBI Taxonomy" id="1974583"/>
    <lineage>
        <taxon>Bacteria</taxon>
        <taxon>Candidatus Harrisoniibacteriota</taxon>
    </lineage>
</organism>
<gene>
    <name evidence="1" type="ORF">COU07_00285</name>
</gene>
<sequence>MKLFNLFRKTEQKEKSGKFSDFFLHASERRKEEILKEAAHKANEEQRKVFPKSHLKTRAR</sequence>
<evidence type="ECO:0000313" key="1">
    <source>
        <dbReference type="EMBL" id="PIR89324.1"/>
    </source>
</evidence>